<name>A0A078I099_BRANA</name>
<evidence type="ECO:0000313" key="3">
    <source>
        <dbReference type="Proteomes" id="UP000028999"/>
    </source>
</evidence>
<dbReference type="PaxDb" id="3708-A0A078I099"/>
<sequence length="20" mass="2238">MNHGDTIANASGRKRRFYGS</sequence>
<dbReference type="Gramene" id="CDY42999">
    <property type="protein sequence ID" value="CDY42999"/>
    <property type="gene ID" value="GSBRNA2T00075791001"/>
</dbReference>
<dbReference type="Proteomes" id="UP000028999">
    <property type="component" value="Unassembled WGS sequence"/>
</dbReference>
<reference evidence="2 3" key="1">
    <citation type="journal article" date="2014" name="Science">
        <title>Plant genetics. Early allopolyploid evolution in the post-Neolithic Brassica napus oilseed genome.</title>
        <authorList>
            <person name="Chalhoub B."/>
            <person name="Denoeud F."/>
            <person name="Liu S."/>
            <person name="Parkin I.A."/>
            <person name="Tang H."/>
            <person name="Wang X."/>
            <person name="Chiquet J."/>
            <person name="Belcram H."/>
            <person name="Tong C."/>
            <person name="Samans B."/>
            <person name="Correa M."/>
            <person name="Da Silva C."/>
            <person name="Just J."/>
            <person name="Falentin C."/>
            <person name="Koh C.S."/>
            <person name="Le Clainche I."/>
            <person name="Bernard M."/>
            <person name="Bento P."/>
            <person name="Noel B."/>
            <person name="Labadie K."/>
            <person name="Alberti A."/>
            <person name="Charles M."/>
            <person name="Arnaud D."/>
            <person name="Guo H."/>
            <person name="Daviaud C."/>
            <person name="Alamery S."/>
            <person name="Jabbari K."/>
            <person name="Zhao M."/>
            <person name="Edger P.P."/>
            <person name="Chelaifa H."/>
            <person name="Tack D."/>
            <person name="Lassalle G."/>
            <person name="Mestiri I."/>
            <person name="Schnel N."/>
            <person name="Le Paslier M.C."/>
            <person name="Fan G."/>
            <person name="Renault V."/>
            <person name="Bayer P.E."/>
            <person name="Golicz A.A."/>
            <person name="Manoli S."/>
            <person name="Lee T.H."/>
            <person name="Thi V.H."/>
            <person name="Chalabi S."/>
            <person name="Hu Q."/>
            <person name="Fan C."/>
            <person name="Tollenaere R."/>
            <person name="Lu Y."/>
            <person name="Battail C."/>
            <person name="Shen J."/>
            <person name="Sidebottom C.H."/>
            <person name="Wang X."/>
            <person name="Canaguier A."/>
            <person name="Chauveau A."/>
            <person name="Berard A."/>
            <person name="Deniot G."/>
            <person name="Guan M."/>
            <person name="Liu Z."/>
            <person name="Sun F."/>
            <person name="Lim Y.P."/>
            <person name="Lyons E."/>
            <person name="Town C.D."/>
            <person name="Bancroft I."/>
            <person name="Wang X."/>
            <person name="Meng J."/>
            <person name="Ma J."/>
            <person name="Pires J.C."/>
            <person name="King G.J."/>
            <person name="Brunel D."/>
            <person name="Delourme R."/>
            <person name="Renard M."/>
            <person name="Aury J.M."/>
            <person name="Adams K.L."/>
            <person name="Batley J."/>
            <person name="Snowdon R.J."/>
            <person name="Tost J."/>
            <person name="Edwards D."/>
            <person name="Zhou Y."/>
            <person name="Hua W."/>
            <person name="Sharpe A.G."/>
            <person name="Paterson A.H."/>
            <person name="Guan C."/>
            <person name="Wincker P."/>
        </authorList>
    </citation>
    <scope>NUCLEOTIDE SEQUENCE [LARGE SCALE GENOMIC DNA]</scope>
    <source>
        <strain evidence="3">cv. Darmor-bzh</strain>
    </source>
</reference>
<protein>
    <submittedName>
        <fullName evidence="2">BnaC02g19730D protein</fullName>
    </submittedName>
</protein>
<evidence type="ECO:0000256" key="1">
    <source>
        <dbReference type="SAM" id="MobiDB-lite"/>
    </source>
</evidence>
<feature type="region of interest" description="Disordered" evidence="1">
    <location>
        <begin position="1"/>
        <end position="20"/>
    </location>
</feature>
<dbReference type="EMBL" id="LK032541">
    <property type="protein sequence ID" value="CDY42999.1"/>
    <property type="molecule type" value="Genomic_DNA"/>
</dbReference>
<organism evidence="2 3">
    <name type="scientific">Brassica napus</name>
    <name type="common">Rape</name>
    <dbReference type="NCBI Taxonomy" id="3708"/>
    <lineage>
        <taxon>Eukaryota</taxon>
        <taxon>Viridiplantae</taxon>
        <taxon>Streptophyta</taxon>
        <taxon>Embryophyta</taxon>
        <taxon>Tracheophyta</taxon>
        <taxon>Spermatophyta</taxon>
        <taxon>Magnoliopsida</taxon>
        <taxon>eudicotyledons</taxon>
        <taxon>Gunneridae</taxon>
        <taxon>Pentapetalae</taxon>
        <taxon>rosids</taxon>
        <taxon>malvids</taxon>
        <taxon>Brassicales</taxon>
        <taxon>Brassicaceae</taxon>
        <taxon>Brassiceae</taxon>
        <taxon>Brassica</taxon>
    </lineage>
</organism>
<accession>A0A078I099</accession>
<keyword evidence="3" id="KW-1185">Reference proteome</keyword>
<gene>
    <name evidence="2" type="primary">BnaC02g19730D</name>
    <name evidence="2" type="ORF">GSBRNA2T00075791001</name>
</gene>
<proteinExistence type="predicted"/>
<evidence type="ECO:0000313" key="2">
    <source>
        <dbReference type="EMBL" id="CDY42999.1"/>
    </source>
</evidence>
<dbReference type="AlphaFoldDB" id="A0A078I099"/>